<keyword evidence="6" id="KW-0408">Iron</keyword>
<dbReference type="InterPro" id="IPR015889">
    <property type="entry name" value="Intradiol_dOase_core"/>
</dbReference>
<dbReference type="EMBL" id="KN847521">
    <property type="protein sequence ID" value="KIV95169.1"/>
    <property type="molecule type" value="Genomic_DNA"/>
</dbReference>
<evidence type="ECO:0000313" key="11">
    <source>
        <dbReference type="Proteomes" id="UP000054302"/>
    </source>
</evidence>
<evidence type="ECO:0000256" key="5">
    <source>
        <dbReference type="ARBA" id="ARBA00023002"/>
    </source>
</evidence>
<dbReference type="GeneID" id="27320695"/>
<keyword evidence="4" id="KW-0223">Dioxygenase</keyword>
<evidence type="ECO:0000313" key="10">
    <source>
        <dbReference type="EMBL" id="KIV95169.1"/>
    </source>
</evidence>
<accession>A0A0D1ZMH2</accession>
<proteinExistence type="inferred from homology"/>
<evidence type="ECO:0000256" key="3">
    <source>
        <dbReference type="ARBA" id="ARBA00022723"/>
    </source>
</evidence>
<keyword evidence="3" id="KW-0479">Metal-binding</keyword>
<name>A0A0D1ZMH2_EXOME</name>
<dbReference type="AlphaFoldDB" id="A0A0D1ZMH2"/>
<dbReference type="InterPro" id="IPR050770">
    <property type="entry name" value="Intradiol_RC_Dioxygenase"/>
</dbReference>
<evidence type="ECO:0000256" key="6">
    <source>
        <dbReference type="ARBA" id="ARBA00023004"/>
    </source>
</evidence>
<dbReference type="Pfam" id="PF00775">
    <property type="entry name" value="Dioxygenase_C"/>
    <property type="match status" value="1"/>
</dbReference>
<evidence type="ECO:0000256" key="1">
    <source>
        <dbReference type="ARBA" id="ARBA00001965"/>
    </source>
</evidence>
<dbReference type="GO" id="GO:0008199">
    <property type="term" value="F:ferric iron binding"/>
    <property type="evidence" value="ECO:0007669"/>
    <property type="project" value="InterPro"/>
</dbReference>
<keyword evidence="11" id="KW-1185">Reference proteome</keyword>
<feature type="domain" description="Catechol dioxygenase N-terminal" evidence="9">
    <location>
        <begin position="35"/>
        <end position="101"/>
    </location>
</feature>
<dbReference type="HOGENOM" id="CLU_046727_1_1_1"/>
<dbReference type="GO" id="GO:0009712">
    <property type="term" value="P:catechol-containing compound metabolic process"/>
    <property type="evidence" value="ECO:0007669"/>
    <property type="project" value="InterPro"/>
</dbReference>
<keyword evidence="5" id="KW-0560">Oxidoreductase</keyword>
<dbReference type="OrthoDB" id="5238185at2759"/>
<dbReference type="STRING" id="212818.A0A0D1ZMH2"/>
<evidence type="ECO:0000256" key="4">
    <source>
        <dbReference type="ARBA" id="ARBA00022964"/>
    </source>
</evidence>
<dbReference type="PANTHER" id="PTHR33711:SF7">
    <property type="entry name" value="INTRADIOL RING-CLEAVAGE DIOXYGENASES DOMAIN-CONTAINING PROTEIN-RELATED"/>
    <property type="match status" value="1"/>
</dbReference>
<dbReference type="Gene3D" id="2.60.130.10">
    <property type="entry name" value="Aromatic compound dioxygenase"/>
    <property type="match status" value="1"/>
</dbReference>
<evidence type="ECO:0000259" key="9">
    <source>
        <dbReference type="Pfam" id="PF04444"/>
    </source>
</evidence>
<evidence type="ECO:0000259" key="8">
    <source>
        <dbReference type="Pfam" id="PF00775"/>
    </source>
</evidence>
<dbReference type="GO" id="GO:0018576">
    <property type="term" value="F:catechol 1,2-dioxygenase activity"/>
    <property type="evidence" value="ECO:0007669"/>
    <property type="project" value="InterPro"/>
</dbReference>
<dbReference type="PANTHER" id="PTHR33711">
    <property type="entry name" value="DIOXYGENASE, PUTATIVE (AFU_ORTHOLOGUE AFUA_2G02910)-RELATED"/>
    <property type="match status" value="1"/>
</dbReference>
<dbReference type="InterPro" id="IPR007535">
    <property type="entry name" value="Catechol_dOase_N"/>
</dbReference>
<dbReference type="SUPFAM" id="SSF49482">
    <property type="entry name" value="Aromatic compound dioxygenase"/>
    <property type="match status" value="1"/>
</dbReference>
<organism evidence="10 11">
    <name type="scientific">Exophiala mesophila</name>
    <name type="common">Black yeast-like fungus</name>
    <dbReference type="NCBI Taxonomy" id="212818"/>
    <lineage>
        <taxon>Eukaryota</taxon>
        <taxon>Fungi</taxon>
        <taxon>Dikarya</taxon>
        <taxon>Ascomycota</taxon>
        <taxon>Pezizomycotina</taxon>
        <taxon>Eurotiomycetes</taxon>
        <taxon>Chaetothyriomycetidae</taxon>
        <taxon>Chaetothyriales</taxon>
        <taxon>Herpotrichiellaceae</taxon>
        <taxon>Exophiala</taxon>
    </lineage>
</organism>
<evidence type="ECO:0000256" key="2">
    <source>
        <dbReference type="ARBA" id="ARBA00007825"/>
    </source>
</evidence>
<dbReference type="Pfam" id="PF04444">
    <property type="entry name" value="Dioxygenase_N"/>
    <property type="match status" value="1"/>
</dbReference>
<sequence length="306" mass="34005">MVSNGTNGEKPHGQKLDASKFTESVVASMGEKTPERLREVITSLTRHLHAFILETNLNTKEFMAGLELLNWAGRMSDEKRNEGLLLSDILGLERQASEMDDLVDSVTSHQLSMDNVTTTSSAILGPFWRSDTPLREFGSTMTFDTPPDAEVAYIHGVVTDAVTGEPLKNALVDVWQCSTNGLYEQQDPNQREFNLRGKFTTNDQGQYALYGIRPVPYPVPSDGPAGKLLQLLDRHPFRPAHIHYMTSKEGYATLVTQIFDRKTKYLDNDSVFATKSDLVVDFVPLKGNPNATLDLECNIALSPLQS</sequence>
<dbReference type="InterPro" id="IPR000627">
    <property type="entry name" value="Intradiol_dOase_C"/>
</dbReference>
<evidence type="ECO:0008006" key="12">
    <source>
        <dbReference type="Google" id="ProtNLM"/>
    </source>
</evidence>
<comment type="similarity">
    <text evidence="2">Belongs to the intradiol ring-cleavage dioxygenase family.</text>
</comment>
<protein>
    <recommendedName>
        <fullName evidence="12">Intradiol ring-cleavage dioxygenases domain-containing protein</fullName>
    </recommendedName>
</protein>
<gene>
    <name evidence="10" type="ORF">PV10_02850</name>
</gene>
<feature type="compositionally biased region" description="Basic and acidic residues" evidence="7">
    <location>
        <begin position="9"/>
        <end position="20"/>
    </location>
</feature>
<reference evidence="10 11" key="1">
    <citation type="submission" date="2015-01" db="EMBL/GenBank/DDBJ databases">
        <title>The Genome Sequence of Exophiala mesophila CBS40295.</title>
        <authorList>
            <consortium name="The Broad Institute Genomics Platform"/>
            <person name="Cuomo C."/>
            <person name="de Hoog S."/>
            <person name="Gorbushina A."/>
            <person name="Stielow B."/>
            <person name="Teixiera M."/>
            <person name="Abouelleil A."/>
            <person name="Chapman S.B."/>
            <person name="Priest M."/>
            <person name="Young S.K."/>
            <person name="Wortman J."/>
            <person name="Nusbaum C."/>
            <person name="Birren B."/>
        </authorList>
    </citation>
    <scope>NUCLEOTIDE SEQUENCE [LARGE SCALE GENOMIC DNA]</scope>
    <source>
        <strain evidence="10 11">CBS 40295</strain>
    </source>
</reference>
<dbReference type="RefSeq" id="XP_016226743.1">
    <property type="nucleotide sequence ID" value="XM_016367225.1"/>
</dbReference>
<dbReference type="Proteomes" id="UP000054302">
    <property type="component" value="Unassembled WGS sequence"/>
</dbReference>
<evidence type="ECO:0000256" key="7">
    <source>
        <dbReference type="SAM" id="MobiDB-lite"/>
    </source>
</evidence>
<feature type="region of interest" description="Disordered" evidence="7">
    <location>
        <begin position="1"/>
        <end position="20"/>
    </location>
</feature>
<dbReference type="VEuPathDB" id="FungiDB:PV10_02850"/>
<comment type="cofactor">
    <cofactor evidence="1">
        <name>Fe(3+)</name>
        <dbReference type="ChEBI" id="CHEBI:29034"/>
    </cofactor>
</comment>
<feature type="domain" description="Intradiol ring-cleavage dioxygenases" evidence="8">
    <location>
        <begin position="125"/>
        <end position="302"/>
    </location>
</feature>